<dbReference type="STRING" id="52838.A0A4V4H506"/>
<name>A0A4V4H506_MUSBA</name>
<proteinExistence type="predicted"/>
<accession>A0A4V4H506</accession>
<dbReference type="AlphaFoldDB" id="A0A4V4H506"/>
<dbReference type="Proteomes" id="UP000317650">
    <property type="component" value="Chromosome 10"/>
</dbReference>
<evidence type="ECO:0000256" key="1">
    <source>
        <dbReference type="SAM" id="Phobius"/>
    </source>
</evidence>
<reference evidence="2 3" key="1">
    <citation type="journal article" date="2019" name="Nat. Plants">
        <title>Genome sequencing of Musa balbisiana reveals subgenome evolution and function divergence in polyploid bananas.</title>
        <authorList>
            <person name="Yao X."/>
        </authorList>
    </citation>
    <scope>NUCLEOTIDE SEQUENCE [LARGE SCALE GENOMIC DNA]</scope>
    <source>
        <strain evidence="3">cv. DH-PKW</strain>
        <tissue evidence="2">Leaves</tissue>
    </source>
</reference>
<evidence type="ECO:0000313" key="3">
    <source>
        <dbReference type="Proteomes" id="UP000317650"/>
    </source>
</evidence>
<comment type="caution">
    <text evidence="2">The sequence shown here is derived from an EMBL/GenBank/DDBJ whole genome shotgun (WGS) entry which is preliminary data.</text>
</comment>
<keyword evidence="1" id="KW-0472">Membrane</keyword>
<feature type="transmembrane region" description="Helical" evidence="1">
    <location>
        <begin position="15"/>
        <end position="34"/>
    </location>
</feature>
<evidence type="ECO:0000313" key="2">
    <source>
        <dbReference type="EMBL" id="THU54086.1"/>
    </source>
</evidence>
<sequence length="222" mass="24295">MAQLFDVGQEECSVIFLWTYVVATVAVTVWYVLIIKGKGSTEKSIKNNTTTPYINLRRSGIRLGARVRRGPSTSFNVQATRFKRGATWALTRAQALGASSERLVGSIEPTKAPISASQHPSCDFPNPNPAHDFVADISSQLSLPLSVVVATVTALRRRCHCRCSPPLQLLSISSLGLTLTLFSHRLDLRLVSLGRAPNASGVFGVWHLALFKSPQQFYVASW</sequence>
<organism evidence="2 3">
    <name type="scientific">Musa balbisiana</name>
    <name type="common">Banana</name>
    <dbReference type="NCBI Taxonomy" id="52838"/>
    <lineage>
        <taxon>Eukaryota</taxon>
        <taxon>Viridiplantae</taxon>
        <taxon>Streptophyta</taxon>
        <taxon>Embryophyta</taxon>
        <taxon>Tracheophyta</taxon>
        <taxon>Spermatophyta</taxon>
        <taxon>Magnoliopsida</taxon>
        <taxon>Liliopsida</taxon>
        <taxon>Zingiberales</taxon>
        <taxon>Musaceae</taxon>
        <taxon>Musa</taxon>
    </lineage>
</organism>
<gene>
    <name evidence="2" type="ORF">C4D60_Mb10t21310</name>
</gene>
<keyword evidence="3" id="KW-1185">Reference proteome</keyword>
<dbReference type="EMBL" id="PYDT01000008">
    <property type="protein sequence ID" value="THU54086.1"/>
    <property type="molecule type" value="Genomic_DNA"/>
</dbReference>
<protein>
    <submittedName>
        <fullName evidence="2">Uncharacterized protein</fullName>
    </submittedName>
</protein>
<keyword evidence="1" id="KW-0812">Transmembrane</keyword>
<keyword evidence="1" id="KW-1133">Transmembrane helix</keyword>